<feature type="region of interest" description="Disordered" evidence="1">
    <location>
        <begin position="1"/>
        <end position="55"/>
    </location>
</feature>
<accession>H9UKB1</accession>
<evidence type="ECO:0008006" key="5">
    <source>
        <dbReference type="Google" id="ProtNLM"/>
    </source>
</evidence>
<evidence type="ECO:0000256" key="2">
    <source>
        <dbReference type="SAM" id="Phobius"/>
    </source>
</evidence>
<sequence>MAFRHLQSRRLASKPGKSRKKTGSTRSSSRAAGKKPAASGKRKGKTAAAKRRQQERRRFWRRQFLIALAIIGTGFTAAVLSVVYYPVDSAVVDTGSPEVPDPRQQPTRPIDPAPSPAAPESPTAPVSPRRAPAAPDPEHTEYPDAPAEDAPALPLLPEDKPWLVFVIDDAGYSMKQLERFLDTPAPMTIAVMPHLAYSKASAAASAAAGKEVILHMPMEAMNPDVDPGPGAIYTADDHKGIADRTAAAFRSVPHAVGANNHMGSRVTADKQAIGAFLDAMQAQDSSMLFLDSRTTAQSVAANAARARGVPVVERDIFLDNEDTRTAIMQAIEESKGVARRRGYAVMIGHVWSDELGEIISELYPELMEEGFHFGTLSELIAHLAEENR</sequence>
<keyword evidence="4" id="KW-1185">Reference proteome</keyword>
<feature type="compositionally biased region" description="Low complexity" evidence="1">
    <location>
        <begin position="143"/>
        <end position="154"/>
    </location>
</feature>
<dbReference type="RefSeq" id="WP_014455937.1">
    <property type="nucleotide sequence ID" value="NC_017098.1"/>
</dbReference>
<dbReference type="Proteomes" id="UP000007383">
    <property type="component" value="Chromosome"/>
</dbReference>
<dbReference type="CDD" id="cd10936">
    <property type="entry name" value="CE4_DAC2"/>
    <property type="match status" value="1"/>
</dbReference>
<dbReference type="EMBL" id="CP003282">
    <property type="protein sequence ID" value="AFG37954.1"/>
    <property type="molecule type" value="Genomic_DNA"/>
</dbReference>
<name>H9UKB1_SPIAZ</name>
<feature type="compositionally biased region" description="Low complexity" evidence="1">
    <location>
        <begin position="24"/>
        <end position="39"/>
    </location>
</feature>
<keyword evidence="2" id="KW-0812">Transmembrane</keyword>
<evidence type="ECO:0000256" key="1">
    <source>
        <dbReference type="SAM" id="MobiDB-lite"/>
    </source>
</evidence>
<dbReference type="HOGENOM" id="CLU_041643_5_1_12"/>
<feature type="compositionally biased region" description="Basic residues" evidence="1">
    <location>
        <begin position="40"/>
        <end position="55"/>
    </location>
</feature>
<dbReference type="KEGG" id="sfc:Spiaf_1901"/>
<organism evidence="3 4">
    <name type="scientific">Spirochaeta africana (strain ATCC 700263 / DSM 8902 / Z-7692)</name>
    <dbReference type="NCBI Taxonomy" id="889378"/>
    <lineage>
        <taxon>Bacteria</taxon>
        <taxon>Pseudomonadati</taxon>
        <taxon>Spirochaetota</taxon>
        <taxon>Spirochaetia</taxon>
        <taxon>Spirochaetales</taxon>
        <taxon>Spirochaetaceae</taxon>
        <taxon>Spirochaeta</taxon>
    </lineage>
</organism>
<gene>
    <name evidence="3" type="ordered locus">Spiaf_1901</name>
</gene>
<dbReference type="Pfam" id="PF04748">
    <property type="entry name" value="Polysacc_deac_2"/>
    <property type="match status" value="1"/>
</dbReference>
<evidence type="ECO:0000313" key="4">
    <source>
        <dbReference type="Proteomes" id="UP000007383"/>
    </source>
</evidence>
<feature type="compositionally biased region" description="Low complexity" evidence="1">
    <location>
        <begin position="120"/>
        <end position="133"/>
    </location>
</feature>
<dbReference type="PANTHER" id="PTHR30105:SF2">
    <property type="entry name" value="DIVERGENT POLYSACCHARIDE DEACETYLASE SUPERFAMILY"/>
    <property type="match status" value="1"/>
</dbReference>
<dbReference type="InterPro" id="IPR006837">
    <property type="entry name" value="Divergent_DAC"/>
</dbReference>
<dbReference type="SUPFAM" id="SSF88713">
    <property type="entry name" value="Glycoside hydrolase/deacetylase"/>
    <property type="match status" value="1"/>
</dbReference>
<protein>
    <recommendedName>
        <fullName evidence="5">Divergent polysaccharide deacetylase</fullName>
    </recommendedName>
</protein>
<dbReference type="PANTHER" id="PTHR30105">
    <property type="entry name" value="UNCHARACTERIZED YIBQ-RELATED"/>
    <property type="match status" value="1"/>
</dbReference>
<feature type="compositionally biased region" description="Pro residues" evidence="1">
    <location>
        <begin position="109"/>
        <end position="119"/>
    </location>
</feature>
<dbReference type="eggNOG" id="COG2861">
    <property type="taxonomic scope" value="Bacteria"/>
</dbReference>
<dbReference type="AlphaFoldDB" id="H9UKB1"/>
<dbReference type="InterPro" id="IPR011330">
    <property type="entry name" value="Glyco_hydro/deAcase_b/a-brl"/>
</dbReference>
<dbReference type="OrthoDB" id="9784811at2"/>
<feature type="transmembrane region" description="Helical" evidence="2">
    <location>
        <begin position="64"/>
        <end position="87"/>
    </location>
</feature>
<keyword evidence="2" id="KW-0472">Membrane</keyword>
<reference evidence="4" key="1">
    <citation type="journal article" date="2013" name="Stand. Genomic Sci.">
        <title>Complete genome sequence of the halophilic bacterium Spirochaeta africana type strain (Z-7692(T)) from the alkaline Lake Magadi in the East African Rift.</title>
        <authorList>
            <person name="Liolos K."/>
            <person name="Abt B."/>
            <person name="Scheuner C."/>
            <person name="Teshima H."/>
            <person name="Held B."/>
            <person name="Lapidus A."/>
            <person name="Nolan M."/>
            <person name="Lucas S."/>
            <person name="Deshpande S."/>
            <person name="Cheng J.F."/>
            <person name="Tapia R."/>
            <person name="Goodwin L.A."/>
            <person name="Pitluck S."/>
            <person name="Pagani I."/>
            <person name="Ivanova N."/>
            <person name="Mavromatis K."/>
            <person name="Mikhailova N."/>
            <person name="Huntemann M."/>
            <person name="Pati A."/>
            <person name="Chen A."/>
            <person name="Palaniappan K."/>
            <person name="Land M."/>
            <person name="Rohde M."/>
            <person name="Tindall B.J."/>
            <person name="Detter J.C."/>
            <person name="Goker M."/>
            <person name="Bristow J."/>
            <person name="Eisen J.A."/>
            <person name="Markowitz V."/>
            <person name="Hugenholtz P."/>
            <person name="Woyke T."/>
            <person name="Klenk H.P."/>
            <person name="Kyrpides N.C."/>
        </authorList>
    </citation>
    <scope>NUCLEOTIDE SEQUENCE</scope>
    <source>
        <strain evidence="4">ATCC 700263 / DSM 8902 / Z-7692</strain>
    </source>
</reference>
<dbReference type="Gene3D" id="3.20.20.370">
    <property type="entry name" value="Glycoside hydrolase/deacetylase"/>
    <property type="match status" value="1"/>
</dbReference>
<feature type="compositionally biased region" description="Basic residues" evidence="1">
    <location>
        <begin position="1"/>
        <end position="23"/>
    </location>
</feature>
<evidence type="ECO:0000313" key="3">
    <source>
        <dbReference type="EMBL" id="AFG37954.1"/>
    </source>
</evidence>
<proteinExistence type="predicted"/>
<feature type="region of interest" description="Disordered" evidence="1">
    <location>
        <begin position="94"/>
        <end position="154"/>
    </location>
</feature>
<dbReference type="GO" id="GO:0005975">
    <property type="term" value="P:carbohydrate metabolic process"/>
    <property type="evidence" value="ECO:0007669"/>
    <property type="project" value="InterPro"/>
</dbReference>
<dbReference type="STRING" id="889378.Spiaf_1901"/>
<keyword evidence="2" id="KW-1133">Transmembrane helix</keyword>
<dbReference type="PATRIC" id="fig|889378.3.peg.1888"/>